<gene>
    <name evidence="1" type="ORF">M5S13_07505</name>
</gene>
<protein>
    <submittedName>
        <fullName evidence="1">Ash family protein</fullName>
    </submittedName>
</protein>
<organism evidence="1 2">
    <name type="scientific">Avibacterium paragallinarum</name>
    <name type="common">Haemophilus gallinarum</name>
    <dbReference type="NCBI Taxonomy" id="728"/>
    <lineage>
        <taxon>Bacteria</taxon>
        <taxon>Pseudomonadati</taxon>
        <taxon>Pseudomonadota</taxon>
        <taxon>Gammaproteobacteria</taxon>
        <taxon>Pasteurellales</taxon>
        <taxon>Pasteurellaceae</taxon>
        <taxon>Avibacterium</taxon>
    </lineage>
</organism>
<dbReference type="Pfam" id="PF10554">
    <property type="entry name" value="Phage_ASH"/>
    <property type="match status" value="1"/>
</dbReference>
<reference evidence="1 2" key="1">
    <citation type="journal article" date="2022" name="Front. Microbiol.">
        <title>Commensal bacteria contribute to the growth of multidrug-resistant Avibacterium paragallinarum in chickens.</title>
        <authorList>
            <person name="Zhu J."/>
            <person name="Chen Y."/>
            <person name="Wu Y."/>
            <person name="Wang Y."/>
            <person name="Zhu K."/>
        </authorList>
    </citation>
    <scope>NUCLEOTIDE SEQUENCE [LARGE SCALE GENOMIC DNA]</scope>
    <source>
        <strain evidence="1 2">AV25</strain>
    </source>
</reference>
<sequence>MVERNRHAFSVASVPFELVSHPVTFYRQTVRSLAVVFEKLSKGLSAMLYKFLLLGKHRLNPITINLIHHKIKHYENKSLKNNFTTQPIADYALKTVAKSTVSRGKLNNVSLANSSTPLNRAFFVRNVRTPKENALGVFLSMVGRNRQPLEVGCLPVKAVFHPVTFYRQTVESLAVTSKNLFTGVTAMLYLFKAVSRSDLRNTKKHFSLFPRYTVRINADSIEQATAQVAPFFVILEVKNA</sequence>
<proteinExistence type="predicted"/>
<keyword evidence="2" id="KW-1185">Reference proteome</keyword>
<accession>A0ABU7QIK1</accession>
<dbReference type="EMBL" id="JAMDKF010000015">
    <property type="protein sequence ID" value="MEE6041730.1"/>
    <property type="molecule type" value="Genomic_DNA"/>
</dbReference>
<comment type="caution">
    <text evidence="1">The sequence shown here is derived from an EMBL/GenBank/DDBJ whole genome shotgun (WGS) entry which is preliminary data.</text>
</comment>
<dbReference type="InterPro" id="IPR018880">
    <property type="entry name" value="Phage_P4_Ash"/>
</dbReference>
<name>A0ABU7QIK1_AVIPA</name>
<evidence type="ECO:0000313" key="1">
    <source>
        <dbReference type="EMBL" id="MEE6041730.1"/>
    </source>
</evidence>
<evidence type="ECO:0000313" key="2">
    <source>
        <dbReference type="Proteomes" id="UP001347884"/>
    </source>
</evidence>
<dbReference type="Proteomes" id="UP001347884">
    <property type="component" value="Unassembled WGS sequence"/>
</dbReference>
<dbReference type="RefSeq" id="WP_330935120.1">
    <property type="nucleotide sequence ID" value="NZ_JAMDKE010000016.1"/>
</dbReference>